<sequence length="70" mass="7771">MSKIILVVVLTGLLAATYFVLRGSGGKCLAYNQAQCEAKLVCKPFYEYGIHCTEDGCQEGEKFKECTPRF</sequence>
<name>A0A0G1M7L9_9BACT</name>
<reference evidence="1 2" key="1">
    <citation type="journal article" date="2015" name="Nature">
        <title>rRNA introns, odd ribosomes, and small enigmatic genomes across a large radiation of phyla.</title>
        <authorList>
            <person name="Brown C.T."/>
            <person name="Hug L.A."/>
            <person name="Thomas B.C."/>
            <person name="Sharon I."/>
            <person name="Castelle C.J."/>
            <person name="Singh A."/>
            <person name="Wilkins M.J."/>
            <person name="Williams K.H."/>
            <person name="Banfield J.F."/>
        </authorList>
    </citation>
    <scope>NUCLEOTIDE SEQUENCE [LARGE SCALE GENOMIC DNA]</scope>
</reference>
<dbReference type="EMBL" id="LCKQ01000001">
    <property type="protein sequence ID" value="KKU04236.1"/>
    <property type="molecule type" value="Genomic_DNA"/>
</dbReference>
<evidence type="ECO:0000313" key="1">
    <source>
        <dbReference type="EMBL" id="KKU04236.1"/>
    </source>
</evidence>
<dbReference type="Proteomes" id="UP000034086">
    <property type="component" value="Unassembled WGS sequence"/>
</dbReference>
<protein>
    <submittedName>
        <fullName evidence="1">Uncharacterized protein</fullName>
    </submittedName>
</protein>
<gene>
    <name evidence="1" type="ORF">UX03_C0001G0021</name>
</gene>
<evidence type="ECO:0000313" key="2">
    <source>
        <dbReference type="Proteomes" id="UP000034086"/>
    </source>
</evidence>
<dbReference type="AlphaFoldDB" id="A0A0G1M7L9"/>
<proteinExistence type="predicted"/>
<comment type="caution">
    <text evidence="1">The sequence shown here is derived from an EMBL/GenBank/DDBJ whole genome shotgun (WGS) entry which is preliminary data.</text>
</comment>
<organism evidence="1 2">
    <name type="scientific">Candidatus Woesebacteria bacterium GW2011_GWE1_45_18</name>
    <dbReference type="NCBI Taxonomy" id="1618598"/>
    <lineage>
        <taxon>Bacteria</taxon>
        <taxon>Candidatus Woeseibacteriota</taxon>
    </lineage>
</organism>
<accession>A0A0G1M7L9</accession>